<protein>
    <recommendedName>
        <fullName evidence="4">Flagellin</fullName>
    </recommendedName>
</protein>
<evidence type="ECO:0000256" key="5">
    <source>
        <dbReference type="SAM" id="Coils"/>
    </source>
</evidence>
<feature type="domain" description="Flagellin C-terminal" evidence="8">
    <location>
        <begin position="228"/>
        <end position="313"/>
    </location>
</feature>
<dbReference type="Pfam" id="PF00700">
    <property type="entry name" value="Flagellin_C"/>
    <property type="match status" value="1"/>
</dbReference>
<keyword evidence="4" id="KW-0964">Secreted</keyword>
<evidence type="ECO:0000256" key="4">
    <source>
        <dbReference type="RuleBase" id="RU362073"/>
    </source>
</evidence>
<keyword evidence="5" id="KW-0175">Coiled coil</keyword>
<keyword evidence="10" id="KW-1185">Reference proteome</keyword>
<dbReference type="EMBL" id="JACSQU010000001">
    <property type="protein sequence ID" value="MBD7940681.1"/>
    <property type="molecule type" value="Genomic_DNA"/>
</dbReference>
<keyword evidence="9" id="KW-0966">Cell projection</keyword>
<feature type="domain" description="Flagellin N-terminal" evidence="7">
    <location>
        <begin position="6"/>
        <end position="141"/>
    </location>
</feature>
<sequence>MTNSVITNASALIALQNLNATNSKLAATQSRVNTGLKVQGAKDNAATWAIAQNQRADMNALESVKTSLNRATSVADVALAAGQQISDILVELRQKATAAADPSASDATRKAYNDEFQSLLKSLQSFADNASFDGENILNGKVNGSRPDPSATPPTTLTPLNFLANADASETITMNRQDMSLSGLGLATWGEISAAIPEDPGPPVVPAVPAVMGHIMTLSLETDPAIALAAVEAALNDANSKLAELGAQSKQIEKHTLFVTKLMDSLEVGVGNLVDADMARESARLQALQVQQQLGAQALSIANQAPQIILSLFKG</sequence>
<proteinExistence type="inferred from homology"/>
<accession>A0ABR8QYS5</accession>
<comment type="subunit">
    <text evidence="2">In C.crescentus, the flagellar filament is composed of multiple flagellins of 29 kDa; 27 kDa and 25 kDa.</text>
</comment>
<name>A0ABR8QYS5_9CAUL</name>
<evidence type="ECO:0000259" key="8">
    <source>
        <dbReference type="Pfam" id="PF00700"/>
    </source>
</evidence>
<dbReference type="Pfam" id="PF00669">
    <property type="entry name" value="Flagellin_N"/>
    <property type="match status" value="1"/>
</dbReference>
<evidence type="ECO:0000256" key="2">
    <source>
        <dbReference type="ARBA" id="ARBA00011829"/>
    </source>
</evidence>
<dbReference type="SUPFAM" id="SSF64518">
    <property type="entry name" value="Phase 1 flagellin"/>
    <property type="match status" value="1"/>
</dbReference>
<evidence type="ECO:0000313" key="9">
    <source>
        <dbReference type="EMBL" id="MBD7940681.1"/>
    </source>
</evidence>
<dbReference type="PANTHER" id="PTHR42792">
    <property type="entry name" value="FLAGELLIN"/>
    <property type="match status" value="1"/>
</dbReference>
<gene>
    <name evidence="9" type="ORF">H9656_04700</name>
</gene>
<keyword evidence="9" id="KW-0282">Flagellum</keyword>
<keyword evidence="9" id="KW-0969">Cilium</keyword>
<evidence type="ECO:0000256" key="1">
    <source>
        <dbReference type="ARBA" id="ARBA00005709"/>
    </source>
</evidence>
<feature type="coiled-coil region" evidence="5">
    <location>
        <begin position="228"/>
        <end position="255"/>
    </location>
</feature>
<comment type="subcellular location">
    <subcellularLocation>
        <location evidence="4">Secreted</location>
    </subcellularLocation>
    <subcellularLocation>
        <location evidence="4">Bacterial flagellum</location>
    </subcellularLocation>
</comment>
<organism evidence="9 10">
    <name type="scientific">Brevundimonas guildfordensis</name>
    <dbReference type="NCBI Taxonomy" id="2762241"/>
    <lineage>
        <taxon>Bacteria</taxon>
        <taxon>Pseudomonadati</taxon>
        <taxon>Pseudomonadota</taxon>
        <taxon>Alphaproteobacteria</taxon>
        <taxon>Caulobacterales</taxon>
        <taxon>Caulobacteraceae</taxon>
        <taxon>Brevundimonas</taxon>
    </lineage>
</organism>
<keyword evidence="3 4" id="KW-0975">Bacterial flagellum</keyword>
<comment type="similarity">
    <text evidence="1 4">Belongs to the bacterial flagellin family.</text>
</comment>
<dbReference type="InterPro" id="IPR001029">
    <property type="entry name" value="Flagellin_N"/>
</dbReference>
<dbReference type="InterPro" id="IPR046358">
    <property type="entry name" value="Flagellin_C"/>
</dbReference>
<dbReference type="PANTHER" id="PTHR42792:SF2">
    <property type="entry name" value="FLAGELLIN"/>
    <property type="match status" value="1"/>
</dbReference>
<evidence type="ECO:0000313" key="10">
    <source>
        <dbReference type="Proteomes" id="UP000638918"/>
    </source>
</evidence>
<comment type="caution">
    <text evidence="9">The sequence shown here is derived from an EMBL/GenBank/DDBJ whole genome shotgun (WGS) entry which is preliminary data.</text>
</comment>
<evidence type="ECO:0000259" key="7">
    <source>
        <dbReference type="Pfam" id="PF00669"/>
    </source>
</evidence>
<dbReference type="Gene3D" id="1.20.1330.10">
    <property type="entry name" value="f41 fragment of flagellin, N-terminal domain"/>
    <property type="match status" value="1"/>
</dbReference>
<feature type="region of interest" description="Disordered" evidence="6">
    <location>
        <begin position="139"/>
        <end position="158"/>
    </location>
</feature>
<dbReference type="Proteomes" id="UP000638918">
    <property type="component" value="Unassembled WGS sequence"/>
</dbReference>
<dbReference type="RefSeq" id="WP_191743074.1">
    <property type="nucleotide sequence ID" value="NZ_JACSQU010000001.1"/>
</dbReference>
<comment type="function">
    <text evidence="4">Flagellin is the subunit protein which polymerizes to form the filaments of bacterial flagella.</text>
</comment>
<evidence type="ECO:0000256" key="6">
    <source>
        <dbReference type="SAM" id="MobiDB-lite"/>
    </source>
</evidence>
<reference evidence="9 10" key="1">
    <citation type="submission" date="2020-08" db="EMBL/GenBank/DDBJ databases">
        <title>A Genomic Blueprint of the Chicken Gut Microbiome.</title>
        <authorList>
            <person name="Gilroy R."/>
            <person name="Ravi A."/>
            <person name="Getino M."/>
            <person name="Pursley I."/>
            <person name="Horton D.L."/>
            <person name="Alikhan N.-F."/>
            <person name="Baker D."/>
            <person name="Gharbi K."/>
            <person name="Hall N."/>
            <person name="Watson M."/>
            <person name="Adriaenssens E.M."/>
            <person name="Foster-Nyarko E."/>
            <person name="Jarju S."/>
            <person name="Secka A."/>
            <person name="Antonio M."/>
            <person name="Oren A."/>
            <person name="Chaudhuri R."/>
            <person name="La Ragione R.M."/>
            <person name="Hildebrand F."/>
            <person name="Pallen M.J."/>
        </authorList>
    </citation>
    <scope>NUCLEOTIDE SEQUENCE [LARGE SCALE GENOMIC DNA]</scope>
    <source>
        <strain evidence="9 10">Sa3CVA3</strain>
    </source>
</reference>
<evidence type="ECO:0000256" key="3">
    <source>
        <dbReference type="ARBA" id="ARBA00023143"/>
    </source>
</evidence>
<dbReference type="InterPro" id="IPR001492">
    <property type="entry name" value="Flagellin"/>
</dbReference>